<reference evidence="1" key="2">
    <citation type="submission" date="2020-06" db="EMBL/GenBank/DDBJ databases">
        <title>Helianthus annuus Genome sequencing and assembly Release 2.</title>
        <authorList>
            <person name="Gouzy J."/>
            <person name="Langlade N."/>
            <person name="Munos S."/>
        </authorList>
    </citation>
    <scope>NUCLEOTIDE SEQUENCE</scope>
    <source>
        <tissue evidence="1">Leaves</tissue>
    </source>
</reference>
<accession>A0A9K3P3B4</accession>
<reference evidence="1" key="1">
    <citation type="journal article" date="2017" name="Nature">
        <title>The sunflower genome provides insights into oil metabolism, flowering and Asterid evolution.</title>
        <authorList>
            <person name="Badouin H."/>
            <person name="Gouzy J."/>
            <person name="Grassa C.J."/>
            <person name="Murat F."/>
            <person name="Staton S.E."/>
            <person name="Cottret L."/>
            <person name="Lelandais-Briere C."/>
            <person name="Owens G.L."/>
            <person name="Carrere S."/>
            <person name="Mayjonade B."/>
            <person name="Legrand L."/>
            <person name="Gill N."/>
            <person name="Kane N.C."/>
            <person name="Bowers J.E."/>
            <person name="Hubner S."/>
            <person name="Bellec A."/>
            <person name="Berard A."/>
            <person name="Berges H."/>
            <person name="Blanchet N."/>
            <person name="Boniface M.C."/>
            <person name="Brunel D."/>
            <person name="Catrice O."/>
            <person name="Chaidir N."/>
            <person name="Claudel C."/>
            <person name="Donnadieu C."/>
            <person name="Faraut T."/>
            <person name="Fievet G."/>
            <person name="Helmstetter N."/>
            <person name="King M."/>
            <person name="Knapp S.J."/>
            <person name="Lai Z."/>
            <person name="Le Paslier M.C."/>
            <person name="Lippi Y."/>
            <person name="Lorenzon L."/>
            <person name="Mandel J.R."/>
            <person name="Marage G."/>
            <person name="Marchand G."/>
            <person name="Marquand E."/>
            <person name="Bret-Mestries E."/>
            <person name="Morien E."/>
            <person name="Nambeesan S."/>
            <person name="Nguyen T."/>
            <person name="Pegot-Espagnet P."/>
            <person name="Pouilly N."/>
            <person name="Raftis F."/>
            <person name="Sallet E."/>
            <person name="Schiex T."/>
            <person name="Thomas J."/>
            <person name="Vandecasteele C."/>
            <person name="Vares D."/>
            <person name="Vear F."/>
            <person name="Vautrin S."/>
            <person name="Crespi M."/>
            <person name="Mangin B."/>
            <person name="Burke J.M."/>
            <person name="Salse J."/>
            <person name="Munos S."/>
            <person name="Vincourt P."/>
            <person name="Rieseberg L.H."/>
            <person name="Langlade N.B."/>
        </authorList>
    </citation>
    <scope>NUCLEOTIDE SEQUENCE</scope>
    <source>
        <tissue evidence="1">Leaves</tissue>
    </source>
</reference>
<dbReference type="Gramene" id="mRNA:HanXRQr2_Chr01g0006231">
    <property type="protein sequence ID" value="CDS:HanXRQr2_Chr01g0006231.1"/>
    <property type="gene ID" value="HanXRQr2_Chr01g0006231"/>
</dbReference>
<keyword evidence="2" id="KW-1185">Reference proteome</keyword>
<sequence>MTMCYETICNATPQCFPLRIVVYYAIGVLHTEKIRGGYHIPSIVLTEENWHF</sequence>
<protein>
    <submittedName>
        <fullName evidence="1">Uncharacterized protein</fullName>
    </submittedName>
</protein>
<comment type="caution">
    <text evidence="1">The sequence shown here is derived from an EMBL/GenBank/DDBJ whole genome shotgun (WGS) entry which is preliminary data.</text>
</comment>
<proteinExistence type="predicted"/>
<dbReference type="Proteomes" id="UP000215914">
    <property type="component" value="Unassembled WGS sequence"/>
</dbReference>
<dbReference type="AlphaFoldDB" id="A0A9K3P3B4"/>
<evidence type="ECO:0000313" key="1">
    <source>
        <dbReference type="EMBL" id="KAF5820793.1"/>
    </source>
</evidence>
<organism evidence="1 2">
    <name type="scientific">Helianthus annuus</name>
    <name type="common">Common sunflower</name>
    <dbReference type="NCBI Taxonomy" id="4232"/>
    <lineage>
        <taxon>Eukaryota</taxon>
        <taxon>Viridiplantae</taxon>
        <taxon>Streptophyta</taxon>
        <taxon>Embryophyta</taxon>
        <taxon>Tracheophyta</taxon>
        <taxon>Spermatophyta</taxon>
        <taxon>Magnoliopsida</taxon>
        <taxon>eudicotyledons</taxon>
        <taxon>Gunneridae</taxon>
        <taxon>Pentapetalae</taxon>
        <taxon>asterids</taxon>
        <taxon>campanulids</taxon>
        <taxon>Asterales</taxon>
        <taxon>Asteraceae</taxon>
        <taxon>Asteroideae</taxon>
        <taxon>Heliantheae alliance</taxon>
        <taxon>Heliantheae</taxon>
        <taxon>Helianthus</taxon>
    </lineage>
</organism>
<evidence type="ECO:0000313" key="2">
    <source>
        <dbReference type="Proteomes" id="UP000215914"/>
    </source>
</evidence>
<gene>
    <name evidence="1" type="ORF">HanXRQr2_Chr01g0006231</name>
</gene>
<dbReference type="EMBL" id="MNCJ02000316">
    <property type="protein sequence ID" value="KAF5820793.1"/>
    <property type="molecule type" value="Genomic_DNA"/>
</dbReference>
<name>A0A9K3P3B4_HELAN</name>